<evidence type="ECO:0008006" key="4">
    <source>
        <dbReference type="Google" id="ProtNLM"/>
    </source>
</evidence>
<feature type="region of interest" description="Disordered" evidence="1">
    <location>
        <begin position="169"/>
        <end position="245"/>
    </location>
</feature>
<evidence type="ECO:0000313" key="3">
    <source>
        <dbReference type="Proteomes" id="UP000815325"/>
    </source>
</evidence>
<feature type="compositionally biased region" description="Low complexity" evidence="1">
    <location>
        <begin position="185"/>
        <end position="200"/>
    </location>
</feature>
<evidence type="ECO:0000313" key="2">
    <source>
        <dbReference type="EMBL" id="KAF5828374.1"/>
    </source>
</evidence>
<reference evidence="2" key="1">
    <citation type="submission" date="2017-08" db="EMBL/GenBank/DDBJ databases">
        <authorList>
            <person name="Polle J.E."/>
            <person name="Barry K."/>
            <person name="Cushman J."/>
            <person name="Schmutz J."/>
            <person name="Tran D."/>
            <person name="Hathwaick L.T."/>
            <person name="Yim W.C."/>
            <person name="Jenkins J."/>
            <person name="Mckie-Krisberg Z.M."/>
            <person name="Prochnik S."/>
            <person name="Lindquist E."/>
            <person name="Dockter R.B."/>
            <person name="Adam C."/>
            <person name="Molina H."/>
            <person name="Bunkerborg J."/>
            <person name="Jin E."/>
            <person name="Buchheim M."/>
            <person name="Magnuson J."/>
        </authorList>
    </citation>
    <scope>NUCLEOTIDE SEQUENCE</scope>
    <source>
        <strain evidence="2">CCAP 19/18</strain>
    </source>
</reference>
<name>A0ABQ7G197_DUNSA</name>
<sequence length="274" mass="30101">MLPHTRANLQVTFQLPSHELAHHAARPRLLHLELWQGHLLISSSVLLLLPPYLPSTAAELQRLPWGSEDKEEESLSFVTDLGLWLEDNELMSRDQQFETSQEAQACSEPWHSGSALLRQAVLWAMPALGELLLESLVTLPCAPLSPFAHLAHVHPPQCCSGSRGGFASKRSLSQHHSPTARPLMSSKHTAHSASAPSPSAEWRGAEAEEAAFLQGPLSSSAQGSAGQDVRSARRSSESVSSWSSHKERKDGLLHLALLSPQPIDMMMYLLFWGR</sequence>
<evidence type="ECO:0000256" key="1">
    <source>
        <dbReference type="SAM" id="MobiDB-lite"/>
    </source>
</evidence>
<gene>
    <name evidence="2" type="ORF">DUNSADRAFT_17699</name>
</gene>
<keyword evidence="3" id="KW-1185">Reference proteome</keyword>
<protein>
    <recommendedName>
        <fullName evidence="4">Encoded protein</fullName>
    </recommendedName>
</protein>
<comment type="caution">
    <text evidence="2">The sequence shown here is derived from an EMBL/GenBank/DDBJ whole genome shotgun (WGS) entry which is preliminary data.</text>
</comment>
<organism evidence="2 3">
    <name type="scientific">Dunaliella salina</name>
    <name type="common">Green alga</name>
    <name type="synonym">Protococcus salinus</name>
    <dbReference type="NCBI Taxonomy" id="3046"/>
    <lineage>
        <taxon>Eukaryota</taxon>
        <taxon>Viridiplantae</taxon>
        <taxon>Chlorophyta</taxon>
        <taxon>core chlorophytes</taxon>
        <taxon>Chlorophyceae</taxon>
        <taxon>CS clade</taxon>
        <taxon>Chlamydomonadales</taxon>
        <taxon>Dunaliellaceae</taxon>
        <taxon>Dunaliella</taxon>
    </lineage>
</organism>
<proteinExistence type="predicted"/>
<dbReference type="EMBL" id="MU070313">
    <property type="protein sequence ID" value="KAF5828374.1"/>
    <property type="molecule type" value="Genomic_DNA"/>
</dbReference>
<feature type="compositionally biased region" description="Polar residues" evidence="1">
    <location>
        <begin position="216"/>
        <end position="225"/>
    </location>
</feature>
<dbReference type="Proteomes" id="UP000815325">
    <property type="component" value="Unassembled WGS sequence"/>
</dbReference>
<accession>A0ABQ7G197</accession>